<keyword evidence="5" id="KW-1185">Reference proteome</keyword>
<dbReference type="RefSeq" id="WP_128213457.1">
    <property type="nucleotide sequence ID" value="NZ_CP025746.1"/>
</dbReference>
<evidence type="ECO:0000256" key="2">
    <source>
        <dbReference type="SAM" id="Phobius"/>
    </source>
</evidence>
<dbReference type="InterPro" id="IPR027417">
    <property type="entry name" value="P-loop_NTPase"/>
</dbReference>
<name>A0A410DUD6_9CLOT</name>
<comment type="similarity">
    <text evidence="1">Belongs to the GSP E family.</text>
</comment>
<dbReference type="Gene3D" id="3.40.50.300">
    <property type="entry name" value="P-loop containing nucleotide triphosphate hydrolases"/>
    <property type="match status" value="1"/>
</dbReference>
<dbReference type="GO" id="GO:0016887">
    <property type="term" value="F:ATP hydrolysis activity"/>
    <property type="evidence" value="ECO:0007669"/>
    <property type="project" value="InterPro"/>
</dbReference>
<evidence type="ECO:0000256" key="1">
    <source>
        <dbReference type="ARBA" id="ARBA00006611"/>
    </source>
</evidence>
<dbReference type="OrthoDB" id="2058019at2"/>
<reference evidence="4 5" key="1">
    <citation type="submission" date="2018-01" db="EMBL/GenBank/DDBJ databases">
        <title>Genome Sequencing and Assembly of Anaerobacter polyendosporus strain CT4.</title>
        <authorList>
            <person name="Tachaapaikoon C."/>
            <person name="Sutheeworapong S."/>
            <person name="Jenjaroenpun P."/>
            <person name="Wongsurawat T."/>
            <person name="Nookeaw I."/>
            <person name="Cheawchanlertfa P."/>
            <person name="Kosugi A."/>
            <person name="Cheevadhanarak S."/>
            <person name="Ratanakhanokchai K."/>
        </authorList>
    </citation>
    <scope>NUCLEOTIDE SEQUENCE [LARGE SCALE GENOMIC DNA]</scope>
    <source>
        <strain evidence="4 5">CT4</strain>
    </source>
</reference>
<evidence type="ECO:0000313" key="5">
    <source>
        <dbReference type="Proteomes" id="UP000286268"/>
    </source>
</evidence>
<dbReference type="Proteomes" id="UP000286268">
    <property type="component" value="Chromosome"/>
</dbReference>
<protein>
    <submittedName>
        <fullName evidence="4">CpaF family protein</fullName>
    </submittedName>
</protein>
<feature type="transmembrane region" description="Helical" evidence="2">
    <location>
        <begin position="6"/>
        <end position="21"/>
    </location>
</feature>
<dbReference type="PANTHER" id="PTHR30486">
    <property type="entry name" value="TWITCHING MOTILITY PROTEIN PILT"/>
    <property type="match status" value="1"/>
</dbReference>
<dbReference type="Gene3D" id="3.30.450.380">
    <property type="match status" value="1"/>
</dbReference>
<keyword evidence="2" id="KW-0812">Transmembrane</keyword>
<proteinExistence type="inferred from homology"/>
<dbReference type="KEGG" id="cmah:C1I91_14275"/>
<dbReference type="AlphaFoldDB" id="A0A410DUD6"/>
<evidence type="ECO:0000313" key="4">
    <source>
        <dbReference type="EMBL" id="QAA32706.1"/>
    </source>
</evidence>
<dbReference type="Pfam" id="PF00437">
    <property type="entry name" value="T2SSE"/>
    <property type="match status" value="1"/>
</dbReference>
<dbReference type="InterPro" id="IPR050921">
    <property type="entry name" value="T4SS_GSP_E_ATPase"/>
</dbReference>
<dbReference type="InterPro" id="IPR001482">
    <property type="entry name" value="T2SS/T4SS_dom"/>
</dbReference>
<accession>A0A410DUD6</accession>
<gene>
    <name evidence="4" type="ORF">C1I91_14275</name>
</gene>
<sequence length="484" mass="55834">MNIFFLILALTAIIVLIYYFINNKRDRRIKEDFVNSQANRNTLVCTEVQSSDTLDVEGPTISKIKDKGELNKLLNDMIHEFIIKKPQLINAVERGIEEEKILRKEVYSFLDRKAYGLDQKDKDFILKNFERYIWQYGELQELIDSDTISDIKTIDYDNVRIKEQGKRKKSNVVFPSREALKEYINFVAVKNGAILSEKEAMQTVTDKNSSDKFILRITISSEYVNSVEYPYLHIRKISKFKDDLPKLKAKEMFDDKIERYLNEGMSSNLTFFLCGKGAVGKTTLLNALIDEIPFNKSGLVIQEAEELYSLKHPDLMLQKVKYAKGESKIQYTLADLSVKGLLTDLDYFVIGEIKGEEAWDMINAIFTGHTALSSVHASGAKEAVEKLIHYIRYSPKAADLKTEDLLKMLTGIDAIIFIDDFKIFEITEIKGFNEETKSLIFNPVFKYSISNDKGEFIQLNESCQKIKNKIAYSKFKRNQFKEVI</sequence>
<dbReference type="PANTHER" id="PTHR30486:SF6">
    <property type="entry name" value="TYPE IV PILUS RETRACTATION ATPASE PILT"/>
    <property type="match status" value="1"/>
</dbReference>
<dbReference type="SUPFAM" id="SSF52540">
    <property type="entry name" value="P-loop containing nucleoside triphosphate hydrolases"/>
    <property type="match status" value="1"/>
</dbReference>
<keyword evidence="2" id="KW-0472">Membrane</keyword>
<feature type="domain" description="Bacterial type II secretion system protein E" evidence="3">
    <location>
        <begin position="231"/>
        <end position="387"/>
    </location>
</feature>
<keyword evidence="2" id="KW-1133">Transmembrane helix</keyword>
<organism evidence="4 5">
    <name type="scientific">Clostridium manihotivorum</name>
    <dbReference type="NCBI Taxonomy" id="2320868"/>
    <lineage>
        <taxon>Bacteria</taxon>
        <taxon>Bacillati</taxon>
        <taxon>Bacillota</taxon>
        <taxon>Clostridia</taxon>
        <taxon>Eubacteriales</taxon>
        <taxon>Clostridiaceae</taxon>
        <taxon>Clostridium</taxon>
    </lineage>
</organism>
<evidence type="ECO:0000259" key="3">
    <source>
        <dbReference type="Pfam" id="PF00437"/>
    </source>
</evidence>
<dbReference type="EMBL" id="CP025746">
    <property type="protein sequence ID" value="QAA32706.1"/>
    <property type="molecule type" value="Genomic_DNA"/>
</dbReference>